<organism evidence="2 3">
    <name type="scientific">Algimonas ampicilliniresistens</name>
    <dbReference type="NCBI Taxonomy" id="1298735"/>
    <lineage>
        <taxon>Bacteria</taxon>
        <taxon>Pseudomonadati</taxon>
        <taxon>Pseudomonadota</taxon>
        <taxon>Alphaproteobacteria</taxon>
        <taxon>Maricaulales</taxon>
        <taxon>Robiginitomaculaceae</taxon>
        <taxon>Algimonas</taxon>
    </lineage>
</organism>
<proteinExistence type="predicted"/>
<reference evidence="2" key="1">
    <citation type="journal article" date="2014" name="Int. J. Syst. Evol. Microbiol.">
        <title>Complete genome of a new Firmicutes species belonging to the dominant human colonic microbiota ('Ruminococcus bicirculans') reveals two chromosomes and a selective capacity to utilize plant glucans.</title>
        <authorList>
            <consortium name="NISC Comparative Sequencing Program"/>
            <person name="Wegmann U."/>
            <person name="Louis P."/>
            <person name="Goesmann A."/>
            <person name="Henrissat B."/>
            <person name="Duncan S.H."/>
            <person name="Flint H.J."/>
        </authorList>
    </citation>
    <scope>NUCLEOTIDE SEQUENCE</scope>
    <source>
        <strain evidence="2">NBRC 108219</strain>
    </source>
</reference>
<dbReference type="Proteomes" id="UP001161391">
    <property type="component" value="Unassembled WGS sequence"/>
</dbReference>
<reference evidence="2" key="2">
    <citation type="submission" date="2023-01" db="EMBL/GenBank/DDBJ databases">
        <title>Draft genome sequence of Algimonas ampicilliniresistens strain NBRC 108219.</title>
        <authorList>
            <person name="Sun Q."/>
            <person name="Mori K."/>
        </authorList>
    </citation>
    <scope>NUCLEOTIDE SEQUENCE</scope>
    <source>
        <strain evidence="2">NBRC 108219</strain>
    </source>
</reference>
<feature type="chain" id="PRO_5047285900" description="Lipoprotein" evidence="1">
    <location>
        <begin position="23"/>
        <end position="150"/>
    </location>
</feature>
<name>A0ABQ5V8W3_9PROT</name>
<dbReference type="EMBL" id="BSNK01000001">
    <property type="protein sequence ID" value="GLQ23462.1"/>
    <property type="molecule type" value="Genomic_DNA"/>
</dbReference>
<keyword evidence="1" id="KW-0732">Signal</keyword>
<feature type="signal peptide" evidence="1">
    <location>
        <begin position="1"/>
        <end position="22"/>
    </location>
</feature>
<evidence type="ECO:0000313" key="2">
    <source>
        <dbReference type="EMBL" id="GLQ23462.1"/>
    </source>
</evidence>
<evidence type="ECO:0000256" key="1">
    <source>
        <dbReference type="SAM" id="SignalP"/>
    </source>
</evidence>
<dbReference type="RefSeq" id="WP_284388928.1">
    <property type="nucleotide sequence ID" value="NZ_BSNK01000001.1"/>
</dbReference>
<evidence type="ECO:0000313" key="3">
    <source>
        <dbReference type="Proteomes" id="UP001161391"/>
    </source>
</evidence>
<gene>
    <name evidence="2" type="ORF">GCM10007853_13360</name>
</gene>
<evidence type="ECO:0008006" key="4">
    <source>
        <dbReference type="Google" id="ProtNLM"/>
    </source>
</evidence>
<comment type="caution">
    <text evidence="2">The sequence shown here is derived from an EMBL/GenBank/DDBJ whole genome shotgun (WGS) entry which is preliminary data.</text>
</comment>
<accession>A0ABQ5V8W3</accession>
<dbReference type="PROSITE" id="PS51257">
    <property type="entry name" value="PROKAR_LIPOPROTEIN"/>
    <property type="match status" value="1"/>
</dbReference>
<keyword evidence="3" id="KW-1185">Reference proteome</keyword>
<protein>
    <recommendedName>
        <fullName evidence="4">Lipoprotein</fullName>
    </recommendedName>
</protein>
<sequence>MRYSLLMAAILLSACSTTPDPAEVCTSEWIAPRVDQAVDRIETRLEKALKAFRSVAESRLSGKTPGPIQMFRLSNAAKALEKELENGRGIKDLRVIAATCNDPDLIQDQIFALLKREGLSDGQIDFLDTIGILDRLIRTAEGVQPSAPDG</sequence>